<sequence length="133" mass="14241">MVLAIDPSTLIPCPHSTGAMPEESCYQLSSLEIKVKVGLCAYITKKVQMFSMIVEAAVFGNPKNFTPFHGPVLQYGFDPFQTNACAGDSGTIPTENNPGSGLSSVCQEDKNRLSPVMVFTPNFIPGRNVSPGN</sequence>
<organism evidence="1 2">
    <name type="scientific">Escallonia rubra</name>
    <dbReference type="NCBI Taxonomy" id="112253"/>
    <lineage>
        <taxon>Eukaryota</taxon>
        <taxon>Viridiplantae</taxon>
        <taxon>Streptophyta</taxon>
        <taxon>Embryophyta</taxon>
        <taxon>Tracheophyta</taxon>
        <taxon>Spermatophyta</taxon>
        <taxon>Magnoliopsida</taxon>
        <taxon>eudicotyledons</taxon>
        <taxon>Gunneridae</taxon>
        <taxon>Pentapetalae</taxon>
        <taxon>asterids</taxon>
        <taxon>campanulids</taxon>
        <taxon>Escalloniales</taxon>
        <taxon>Escalloniaceae</taxon>
        <taxon>Escallonia</taxon>
    </lineage>
</organism>
<dbReference type="EMBL" id="JAVXUO010000720">
    <property type="protein sequence ID" value="KAK2989641.1"/>
    <property type="molecule type" value="Genomic_DNA"/>
</dbReference>
<proteinExistence type="predicted"/>
<comment type="caution">
    <text evidence="1">The sequence shown here is derived from an EMBL/GenBank/DDBJ whole genome shotgun (WGS) entry which is preliminary data.</text>
</comment>
<evidence type="ECO:0000313" key="1">
    <source>
        <dbReference type="EMBL" id="KAK2989641.1"/>
    </source>
</evidence>
<gene>
    <name evidence="1" type="ORF">RJ640_019360</name>
</gene>
<reference evidence="1" key="1">
    <citation type="submission" date="2022-12" db="EMBL/GenBank/DDBJ databases">
        <title>Draft genome assemblies for two species of Escallonia (Escalloniales).</title>
        <authorList>
            <person name="Chanderbali A."/>
            <person name="Dervinis C."/>
            <person name="Anghel I."/>
            <person name="Soltis D."/>
            <person name="Soltis P."/>
            <person name="Zapata F."/>
        </authorList>
    </citation>
    <scope>NUCLEOTIDE SEQUENCE</scope>
    <source>
        <strain evidence="1">UCBG92.1500</strain>
        <tissue evidence="1">Leaf</tissue>
    </source>
</reference>
<name>A0AA88UPI3_9ASTE</name>
<dbReference type="AlphaFoldDB" id="A0AA88UPI3"/>
<evidence type="ECO:0000313" key="2">
    <source>
        <dbReference type="Proteomes" id="UP001187471"/>
    </source>
</evidence>
<protein>
    <submittedName>
        <fullName evidence="1">Uncharacterized protein</fullName>
    </submittedName>
</protein>
<accession>A0AA88UPI3</accession>
<keyword evidence="2" id="KW-1185">Reference proteome</keyword>
<dbReference type="Proteomes" id="UP001187471">
    <property type="component" value="Unassembled WGS sequence"/>
</dbReference>